<gene>
    <name evidence="1" type="primary">78</name>
    <name evidence="1" type="ORF">SEA_ROBSFEET_78</name>
</gene>
<name>A0A2Z4Q7X0_9CAUD</name>
<sequence length="50" mass="5663">MPIKTHTCIGHPRRAQTGPIRWNGRGYARMMYAHGALATMQAARARRDAR</sequence>
<dbReference type="EMBL" id="MH271312">
    <property type="protein sequence ID" value="AWY06084.1"/>
    <property type="molecule type" value="Genomic_DNA"/>
</dbReference>
<accession>A0A2Z4Q7X0</accession>
<reference evidence="1 2" key="1">
    <citation type="submission" date="2018-04" db="EMBL/GenBank/DDBJ databases">
        <authorList>
            <person name="Harrington T."/>
            <person name="Washburn E."/>
            <person name="Bricker J."/>
            <person name="McKinney A."/>
            <person name="Betsko A.J."/>
            <person name="Garlena R.A."/>
            <person name="Russell D.A."/>
            <person name="Pope W.A."/>
            <person name="Jacobs-Sera D."/>
            <person name="Hatfull G.F."/>
        </authorList>
    </citation>
    <scope>NUCLEOTIDE SEQUENCE [LARGE SCALE GENOMIC DNA]</scope>
</reference>
<evidence type="ECO:0000313" key="2">
    <source>
        <dbReference type="Proteomes" id="UP000251296"/>
    </source>
</evidence>
<dbReference type="GeneID" id="54993494"/>
<dbReference type="KEGG" id="vg:54993494"/>
<protein>
    <submittedName>
        <fullName evidence="1">Uncharacterized protein</fullName>
    </submittedName>
</protein>
<dbReference type="RefSeq" id="YP_009802942.1">
    <property type="nucleotide sequence ID" value="NC_047989.1"/>
</dbReference>
<proteinExistence type="predicted"/>
<keyword evidence="2" id="KW-1185">Reference proteome</keyword>
<organism evidence="1 2">
    <name type="scientific">Microbacterium phage RobsFeet</name>
    <dbReference type="NCBI Taxonomy" id="2201442"/>
    <lineage>
        <taxon>Viruses</taxon>
        <taxon>Duplodnaviria</taxon>
        <taxon>Heunggongvirae</taxon>
        <taxon>Uroviricota</taxon>
        <taxon>Caudoviricetes</taxon>
        <taxon>Hodgkinviridae</taxon>
        <taxon>Metamorphoovirus</taxon>
        <taxon>Metamorphoovirus robsfeet</taxon>
    </lineage>
</organism>
<evidence type="ECO:0000313" key="1">
    <source>
        <dbReference type="EMBL" id="AWY06084.1"/>
    </source>
</evidence>
<dbReference type="Proteomes" id="UP000251296">
    <property type="component" value="Segment"/>
</dbReference>